<sequence length="110" mass="11905">MELNAFTILQIVVFIAVGYHANTHTTVTGSVEGKPNNPNEDIEVSYCGMNCTVENGKSSECSSDCVCVHVGNERNGICITITYLGYLGNPLEDPNIDDATPRAPVFQTKH</sequence>
<keyword evidence="1" id="KW-0732">Signal</keyword>
<protein>
    <submittedName>
        <fullName evidence="2">Putative secreted protein</fullName>
    </submittedName>
</protein>
<feature type="chain" id="PRO_5001866966" evidence="1">
    <location>
        <begin position="24"/>
        <end position="110"/>
    </location>
</feature>
<proteinExistence type="evidence at transcript level"/>
<reference evidence="2" key="1">
    <citation type="journal article" date="2015" name="PLoS Negl. Trop. Dis.">
        <title>Deep Sequencing Analysis of the Ixodes ricinus Haemocytome.</title>
        <authorList>
            <person name="Kotsyfakis M."/>
            <person name="Kopacek P."/>
            <person name="Franta Z."/>
            <person name="Pedra J.H."/>
            <person name="Ribeiro J.M."/>
        </authorList>
    </citation>
    <scope>NUCLEOTIDE SEQUENCE</scope>
</reference>
<evidence type="ECO:0000256" key="1">
    <source>
        <dbReference type="SAM" id="SignalP"/>
    </source>
</evidence>
<name>A0A090X989_IXORI</name>
<feature type="signal peptide" evidence="1">
    <location>
        <begin position="1"/>
        <end position="23"/>
    </location>
</feature>
<dbReference type="EMBL" id="GBIH01002266">
    <property type="protein sequence ID" value="JAC92444.1"/>
    <property type="molecule type" value="mRNA"/>
</dbReference>
<accession>A0A090X989</accession>
<organism evidence="2">
    <name type="scientific">Ixodes ricinus</name>
    <name type="common">Common tick</name>
    <name type="synonym">Acarus ricinus</name>
    <dbReference type="NCBI Taxonomy" id="34613"/>
    <lineage>
        <taxon>Eukaryota</taxon>
        <taxon>Metazoa</taxon>
        <taxon>Ecdysozoa</taxon>
        <taxon>Arthropoda</taxon>
        <taxon>Chelicerata</taxon>
        <taxon>Arachnida</taxon>
        <taxon>Acari</taxon>
        <taxon>Parasitiformes</taxon>
        <taxon>Ixodida</taxon>
        <taxon>Ixodoidea</taxon>
        <taxon>Ixodidae</taxon>
        <taxon>Ixodinae</taxon>
        <taxon>Ixodes</taxon>
    </lineage>
</organism>
<dbReference type="AlphaFoldDB" id="A0A090X989"/>
<evidence type="ECO:0000313" key="2">
    <source>
        <dbReference type="EMBL" id="JAC92444.1"/>
    </source>
</evidence>